<keyword evidence="6 7" id="KW-0472">Membrane</keyword>
<comment type="pathway">
    <text evidence="7">Protein modification; lipoprotein biosynthesis (diacylglyceryl transfer).</text>
</comment>
<feature type="binding site" evidence="7">
    <location>
        <position position="156"/>
    </location>
    <ligand>
        <name>a 1,2-diacyl-sn-glycero-3-phospho-(1'-sn-glycerol)</name>
        <dbReference type="ChEBI" id="CHEBI:64716"/>
    </ligand>
</feature>
<feature type="transmembrane region" description="Helical" evidence="7">
    <location>
        <begin position="263"/>
        <end position="284"/>
    </location>
</feature>
<dbReference type="UniPathway" id="UPA00664"/>
<feature type="transmembrane region" description="Helical" evidence="7">
    <location>
        <begin position="108"/>
        <end position="130"/>
    </location>
</feature>
<evidence type="ECO:0000256" key="7">
    <source>
        <dbReference type="HAMAP-Rule" id="MF_01147"/>
    </source>
</evidence>
<keyword evidence="3 7" id="KW-0808">Transferase</keyword>
<keyword evidence="4 7" id="KW-0812">Transmembrane</keyword>
<dbReference type="EMBL" id="CP013002">
    <property type="protein sequence ID" value="ALL12203.1"/>
    <property type="molecule type" value="Genomic_DNA"/>
</dbReference>
<keyword evidence="2 7" id="KW-1003">Cell membrane</keyword>
<dbReference type="GO" id="GO:0008961">
    <property type="term" value="F:phosphatidylglycerol-prolipoprotein diacylglyceryl transferase activity"/>
    <property type="evidence" value="ECO:0007669"/>
    <property type="project" value="UniProtKB-UniRule"/>
</dbReference>
<evidence type="ECO:0000256" key="1">
    <source>
        <dbReference type="ARBA" id="ARBA00007150"/>
    </source>
</evidence>
<dbReference type="AlphaFoldDB" id="A0A0P0NW07"/>
<evidence type="ECO:0000313" key="9">
    <source>
        <dbReference type="Proteomes" id="UP000056905"/>
    </source>
</evidence>
<name>A0A0P0NW07_9CAUL</name>
<dbReference type="GO" id="GO:0005886">
    <property type="term" value="C:plasma membrane"/>
    <property type="evidence" value="ECO:0007669"/>
    <property type="project" value="UniProtKB-SubCell"/>
</dbReference>
<keyword evidence="9" id="KW-1185">Reference proteome</keyword>
<dbReference type="Pfam" id="PF01790">
    <property type="entry name" value="LGT"/>
    <property type="match status" value="1"/>
</dbReference>
<dbReference type="NCBIfam" id="TIGR00544">
    <property type="entry name" value="lgt"/>
    <property type="match status" value="1"/>
</dbReference>
<evidence type="ECO:0000256" key="2">
    <source>
        <dbReference type="ARBA" id="ARBA00022475"/>
    </source>
</evidence>
<comment type="similarity">
    <text evidence="1 7">Belongs to the Lgt family.</text>
</comment>
<organism evidence="8 9">
    <name type="scientific">Caulobacter henricii</name>
    <dbReference type="NCBI Taxonomy" id="69395"/>
    <lineage>
        <taxon>Bacteria</taxon>
        <taxon>Pseudomonadati</taxon>
        <taxon>Pseudomonadota</taxon>
        <taxon>Alphaproteobacteria</taxon>
        <taxon>Caulobacterales</taxon>
        <taxon>Caulobacteraceae</taxon>
        <taxon>Caulobacter</taxon>
    </lineage>
</organism>
<dbReference type="Proteomes" id="UP000056905">
    <property type="component" value="Chromosome"/>
</dbReference>
<dbReference type="PANTHER" id="PTHR30589">
    <property type="entry name" value="PROLIPOPROTEIN DIACYLGLYCERYL TRANSFERASE"/>
    <property type="match status" value="1"/>
</dbReference>
<comment type="function">
    <text evidence="7">Catalyzes the transfer of the diacylglyceryl group from phosphatidylglycerol to the sulfhydryl group of the N-terminal cysteine of a prolipoprotein, the first step in the formation of mature lipoproteins.</text>
</comment>
<evidence type="ECO:0000256" key="6">
    <source>
        <dbReference type="ARBA" id="ARBA00023136"/>
    </source>
</evidence>
<reference evidence="8 9" key="1">
    <citation type="submission" date="2015-10" db="EMBL/GenBank/DDBJ databases">
        <title>Conservation of the essential genome among Caulobacter and Brevundimonas species.</title>
        <authorList>
            <person name="Scott D."/>
            <person name="Ely B."/>
        </authorList>
    </citation>
    <scope>NUCLEOTIDE SEQUENCE [LARGE SCALE GENOMIC DNA]</scope>
    <source>
        <strain evidence="8 9">CB4</strain>
    </source>
</reference>
<dbReference type="PROSITE" id="PS01311">
    <property type="entry name" value="LGT"/>
    <property type="match status" value="1"/>
</dbReference>
<dbReference type="RefSeq" id="WP_062143458.1">
    <property type="nucleotide sequence ID" value="NZ_CP013002.1"/>
</dbReference>
<keyword evidence="8" id="KW-0449">Lipoprotein</keyword>
<evidence type="ECO:0000256" key="4">
    <source>
        <dbReference type="ARBA" id="ARBA00022692"/>
    </source>
</evidence>
<dbReference type="KEGG" id="chq:AQ619_01835"/>
<gene>
    <name evidence="7" type="primary">lgt</name>
    <name evidence="8" type="ORF">AQ619_01835</name>
</gene>
<dbReference type="GO" id="GO:0042158">
    <property type="term" value="P:lipoprotein biosynthetic process"/>
    <property type="evidence" value="ECO:0007669"/>
    <property type="project" value="UniProtKB-UniRule"/>
</dbReference>
<dbReference type="InterPro" id="IPR001640">
    <property type="entry name" value="Lgt"/>
</dbReference>
<feature type="transmembrane region" description="Helical" evidence="7">
    <location>
        <begin position="24"/>
        <end position="46"/>
    </location>
</feature>
<keyword evidence="5 7" id="KW-1133">Transmembrane helix</keyword>
<feature type="transmembrane region" description="Helical" evidence="7">
    <location>
        <begin position="231"/>
        <end position="248"/>
    </location>
</feature>
<dbReference type="PANTHER" id="PTHR30589:SF0">
    <property type="entry name" value="PHOSPHATIDYLGLYCEROL--PROLIPOPROTEIN DIACYLGLYCERYL TRANSFERASE"/>
    <property type="match status" value="1"/>
</dbReference>
<evidence type="ECO:0000313" key="8">
    <source>
        <dbReference type="EMBL" id="ALL12203.1"/>
    </source>
</evidence>
<dbReference type="OrthoDB" id="871140at2"/>
<protein>
    <recommendedName>
        <fullName evidence="7">Phosphatidylglycerol--prolipoprotein diacylglyceryl transferase</fullName>
        <ecNumber evidence="7">2.5.1.145</ecNumber>
    </recommendedName>
</protein>
<accession>A0A0P0NW07</accession>
<feature type="transmembrane region" description="Helical" evidence="7">
    <location>
        <begin position="67"/>
        <end position="88"/>
    </location>
</feature>
<evidence type="ECO:0000256" key="5">
    <source>
        <dbReference type="ARBA" id="ARBA00022989"/>
    </source>
</evidence>
<comment type="catalytic activity">
    <reaction evidence="7">
        <text>L-cysteinyl-[prolipoprotein] + a 1,2-diacyl-sn-glycero-3-phospho-(1'-sn-glycerol) = an S-1,2-diacyl-sn-glyceryl-L-cysteinyl-[prolipoprotein] + sn-glycerol 1-phosphate + H(+)</text>
        <dbReference type="Rhea" id="RHEA:56712"/>
        <dbReference type="Rhea" id="RHEA-COMP:14679"/>
        <dbReference type="Rhea" id="RHEA-COMP:14680"/>
        <dbReference type="ChEBI" id="CHEBI:15378"/>
        <dbReference type="ChEBI" id="CHEBI:29950"/>
        <dbReference type="ChEBI" id="CHEBI:57685"/>
        <dbReference type="ChEBI" id="CHEBI:64716"/>
        <dbReference type="ChEBI" id="CHEBI:140658"/>
        <dbReference type="EC" id="2.5.1.145"/>
    </reaction>
</comment>
<dbReference type="EC" id="2.5.1.145" evidence="7"/>
<proteinExistence type="inferred from homology"/>
<comment type="subcellular location">
    <subcellularLocation>
        <location evidence="7">Cell membrane</location>
        <topology evidence="7">Multi-pass membrane protein</topology>
    </subcellularLocation>
</comment>
<dbReference type="HAMAP" id="MF_01147">
    <property type="entry name" value="Lgt"/>
    <property type="match status" value="1"/>
</dbReference>
<evidence type="ECO:0000256" key="3">
    <source>
        <dbReference type="ARBA" id="ARBA00022679"/>
    </source>
</evidence>
<sequence>MIFPDIDPVVHLGPLALQWGPLAIRWYALAYVAGILLGWRYMVRLVNREPLWGGRTPTATPLQIDDLVLWITLGIILGGRLGYIVFYMLVNEGQRNGLIEHPMAAFRIWEGGMSFHGGFLGVCAAVALFARQQKIDVLKLGDLIAPVAPIGLFFGRVANFINGELWGRVTDHPFGVIFCNQTVQYANGGRCPAGPDPRHPSQLYEAALEGLVLFAILWFATYRLKWLRRRGALTGAFLVGYGLFRALLENVRNPDEGMPDFPFGLTMGMILSIPMLLVGAWMLWKALREPADEAPNSETHEPA</sequence>
<dbReference type="STRING" id="69395.AQ619_01835"/>